<dbReference type="EMBL" id="WSFC01000099">
    <property type="protein sequence ID" value="NDL05854.1"/>
    <property type="molecule type" value="Genomic_DNA"/>
</dbReference>
<dbReference type="RefSeq" id="WP_162120992.1">
    <property type="nucleotide sequence ID" value="NZ_CAWPJS010000099.1"/>
</dbReference>
<evidence type="ECO:0000313" key="2">
    <source>
        <dbReference type="Proteomes" id="UP000466619"/>
    </source>
</evidence>
<keyword evidence="2" id="KW-1185">Reference proteome</keyword>
<evidence type="ECO:0000313" key="1">
    <source>
        <dbReference type="EMBL" id="NDL05854.1"/>
    </source>
</evidence>
<evidence type="ECO:0008006" key="3">
    <source>
        <dbReference type="Google" id="ProtNLM"/>
    </source>
</evidence>
<reference evidence="1 2" key="1">
    <citation type="submission" date="2019-12" db="EMBL/GenBank/DDBJ databases">
        <title>Engineering Photorhabdus to improve their lethality against agricultural pests.</title>
        <authorList>
            <person name="Machado R.A.R."/>
        </authorList>
    </citation>
    <scope>NUCLEOTIDE SEQUENCE [LARGE SCALE GENOMIC DNA]</scope>
    <source>
        <strain evidence="1 2">M-CN4</strain>
    </source>
</reference>
<protein>
    <recommendedName>
        <fullName evidence="3">SAM-dependent methyltransferase</fullName>
    </recommendedName>
</protein>
<comment type="caution">
    <text evidence="1">The sequence shown here is derived from an EMBL/GenBank/DDBJ whole genome shotgun (WGS) entry which is preliminary data.</text>
</comment>
<gene>
    <name evidence="1" type="ORF">GPY48_22705</name>
</gene>
<sequence>MSKKLDKKLISLDSVRWSLYSKIGYDFSYVERLVKRNKYIDLYKYNSKFEFELVKEVIFNSSNSIIDFGAGHSIIESRSDFKYIKSIMKKKGIYP</sequence>
<dbReference type="Proteomes" id="UP000466619">
    <property type="component" value="Unassembled WGS sequence"/>
</dbReference>
<name>A0ABX0AS34_9GAMM</name>
<organism evidence="1 2">
    <name type="scientific">Photorhabdus bodei</name>
    <dbReference type="NCBI Taxonomy" id="2029681"/>
    <lineage>
        <taxon>Bacteria</taxon>
        <taxon>Pseudomonadati</taxon>
        <taxon>Pseudomonadota</taxon>
        <taxon>Gammaproteobacteria</taxon>
        <taxon>Enterobacterales</taxon>
        <taxon>Morganellaceae</taxon>
        <taxon>Photorhabdus</taxon>
    </lineage>
</organism>
<proteinExistence type="predicted"/>
<accession>A0ABX0AS34</accession>